<accession>A4BBF7</accession>
<keyword evidence="3" id="KW-1185">Reference proteome</keyword>
<evidence type="ECO:0000313" key="3">
    <source>
        <dbReference type="Proteomes" id="UP000005953"/>
    </source>
</evidence>
<evidence type="ECO:0000259" key="1">
    <source>
        <dbReference type="Pfam" id="PF07238"/>
    </source>
</evidence>
<dbReference type="Pfam" id="PF07238">
    <property type="entry name" value="PilZ"/>
    <property type="match status" value="1"/>
</dbReference>
<dbReference type="STRING" id="314283.MED297_12160"/>
<dbReference type="SUPFAM" id="SSF141371">
    <property type="entry name" value="PilZ domain-like"/>
    <property type="match status" value="1"/>
</dbReference>
<organism evidence="2 3">
    <name type="scientific">Reinekea blandensis MED297</name>
    <dbReference type="NCBI Taxonomy" id="314283"/>
    <lineage>
        <taxon>Bacteria</taxon>
        <taxon>Pseudomonadati</taxon>
        <taxon>Pseudomonadota</taxon>
        <taxon>Gammaproteobacteria</taxon>
        <taxon>Oceanospirillales</taxon>
        <taxon>Saccharospirillaceae</taxon>
        <taxon>Reinekea</taxon>
    </lineage>
</organism>
<dbReference type="Gene3D" id="2.40.10.220">
    <property type="entry name" value="predicted glycosyltransferase like domains"/>
    <property type="match status" value="1"/>
</dbReference>
<dbReference type="HOGENOM" id="CLU_146776_0_1_6"/>
<protein>
    <recommendedName>
        <fullName evidence="1">PilZ domain-containing protein</fullName>
    </recommendedName>
</protein>
<evidence type="ECO:0000313" key="2">
    <source>
        <dbReference type="EMBL" id="EAR10770.1"/>
    </source>
</evidence>
<dbReference type="GO" id="GO:0035438">
    <property type="term" value="F:cyclic-di-GMP binding"/>
    <property type="evidence" value="ECO:0007669"/>
    <property type="project" value="InterPro"/>
</dbReference>
<name>A4BBF7_9GAMM</name>
<dbReference type="AlphaFoldDB" id="A4BBF7"/>
<dbReference type="OrthoDB" id="5298508at2"/>
<proteinExistence type="predicted"/>
<reference evidence="2 3" key="1">
    <citation type="submission" date="2006-02" db="EMBL/GenBank/DDBJ databases">
        <authorList>
            <person name="Pinhassi J."/>
            <person name="Pedros-Alio C."/>
            <person name="Ferriera S."/>
            <person name="Johnson J."/>
            <person name="Kravitz S."/>
            <person name="Halpern A."/>
            <person name="Remington K."/>
            <person name="Beeson K."/>
            <person name="Tran B."/>
            <person name="Rogers Y.-H."/>
            <person name="Friedman R."/>
            <person name="Venter J.C."/>
        </authorList>
    </citation>
    <scope>NUCLEOTIDE SEQUENCE [LARGE SCALE GENOMIC DNA]</scope>
    <source>
        <strain evidence="2 3">MED297</strain>
    </source>
</reference>
<dbReference type="RefSeq" id="WP_008042126.1">
    <property type="nucleotide sequence ID" value="NZ_CH724149.1"/>
</dbReference>
<dbReference type="Proteomes" id="UP000005953">
    <property type="component" value="Unassembled WGS sequence"/>
</dbReference>
<dbReference type="InterPro" id="IPR009875">
    <property type="entry name" value="PilZ_domain"/>
</dbReference>
<dbReference type="EMBL" id="AAOE01000003">
    <property type="protein sequence ID" value="EAR10770.1"/>
    <property type="molecule type" value="Genomic_DNA"/>
</dbReference>
<comment type="caution">
    <text evidence="2">The sequence shown here is derived from an EMBL/GenBank/DDBJ whole genome shotgun (WGS) entry which is preliminary data.</text>
</comment>
<sequence length="136" mass="15204">MSIENRRFARIPFDADIRLTLNDSPGNTLHGTLQDISLKGAMIALNSDQQDDYLAADTSAELIIQPEQSTLLLTMTVQVAYCLPEKRIYGLNFVSLDIDTAAHLRRLVEMNLGSDASLQRELQNLIEAMEDENRAP</sequence>
<gene>
    <name evidence="2" type="ORF">MED297_12160</name>
</gene>
<feature type="domain" description="PilZ" evidence="1">
    <location>
        <begin position="4"/>
        <end position="109"/>
    </location>
</feature>